<keyword evidence="4" id="KW-1185">Reference proteome</keyword>
<feature type="transmembrane region" description="Helical" evidence="1">
    <location>
        <begin position="146"/>
        <end position="173"/>
    </location>
</feature>
<accession>A0A409W6H4</accession>
<sequence length="481" mass="53570">MTEVDTLSPSFTGHEFSARNYSSFDIAKFCAEVAALVLVALDHLTTLKFEWKSIWRIHYTLVHTHLAKPPVSPKACRIWVVGLLVSANTILLALDAVLVLRIYALYQKQKWVFFTLIPIFAQSLVAIPWMIHVLDKENGLDGMCNINASIGSSIAVCCTILITHFILWLATFIQRNVALGHAAIVRLVVIESTWALALMFVAALVLLCLDHLATLKFEWKSVWRGPFGIVNNLYLVSRYTAIISLIIHNILIHTHLAKPPVSPKACRIWISSLLVSSNTILLALDSVLFLRIYALYQKRKWVFFILIPIFGQIIASIPSFIHINAEKNGMDGMCNIDGSISNSIAVCCTILVTHIIIWLATFVQRNIALGHAAVVRLVVIESTWALAIVFALMAAIAPYSSIPERVSHFYSLAWSIALLSIMSCRLIINIRGLKVEPRTQQRLNTDAAYVLTTIVAPELTPNLDSGSNLCPHDSDKENRSP</sequence>
<dbReference type="AlphaFoldDB" id="A0A409W6H4"/>
<feature type="domain" description="DUF6533" evidence="2">
    <location>
        <begin position="200"/>
        <end position="243"/>
    </location>
</feature>
<evidence type="ECO:0000256" key="1">
    <source>
        <dbReference type="SAM" id="Phobius"/>
    </source>
</evidence>
<feature type="transmembrane region" description="Helical" evidence="1">
    <location>
        <begin position="409"/>
        <end position="428"/>
    </location>
</feature>
<dbReference type="InParanoid" id="A0A409W6H4"/>
<dbReference type="InterPro" id="IPR045340">
    <property type="entry name" value="DUF6533"/>
</dbReference>
<protein>
    <recommendedName>
        <fullName evidence="2">DUF6533 domain-containing protein</fullName>
    </recommendedName>
</protein>
<keyword evidence="1" id="KW-0472">Membrane</keyword>
<feature type="transmembrane region" description="Helical" evidence="1">
    <location>
        <begin position="343"/>
        <end position="362"/>
    </location>
</feature>
<evidence type="ECO:0000313" key="3">
    <source>
        <dbReference type="EMBL" id="PPQ74106.1"/>
    </source>
</evidence>
<evidence type="ECO:0000259" key="2">
    <source>
        <dbReference type="Pfam" id="PF20151"/>
    </source>
</evidence>
<feature type="transmembrane region" description="Helical" evidence="1">
    <location>
        <begin position="302"/>
        <end position="323"/>
    </location>
</feature>
<evidence type="ECO:0000313" key="4">
    <source>
        <dbReference type="Proteomes" id="UP000284842"/>
    </source>
</evidence>
<name>A0A409W6H4_9AGAR</name>
<dbReference type="Proteomes" id="UP000284842">
    <property type="component" value="Unassembled WGS sequence"/>
</dbReference>
<organism evidence="3 4">
    <name type="scientific">Panaeolus cyanescens</name>
    <dbReference type="NCBI Taxonomy" id="181874"/>
    <lineage>
        <taxon>Eukaryota</taxon>
        <taxon>Fungi</taxon>
        <taxon>Dikarya</taxon>
        <taxon>Basidiomycota</taxon>
        <taxon>Agaricomycotina</taxon>
        <taxon>Agaricomycetes</taxon>
        <taxon>Agaricomycetidae</taxon>
        <taxon>Agaricales</taxon>
        <taxon>Agaricineae</taxon>
        <taxon>Galeropsidaceae</taxon>
        <taxon>Panaeolus</taxon>
    </lineage>
</organism>
<feature type="transmembrane region" description="Helical" evidence="1">
    <location>
        <begin position="268"/>
        <end position="290"/>
    </location>
</feature>
<feature type="transmembrane region" description="Helical" evidence="1">
    <location>
        <begin position="193"/>
        <end position="212"/>
    </location>
</feature>
<gene>
    <name evidence="3" type="ORF">CVT24_012935</name>
</gene>
<dbReference type="Pfam" id="PF20151">
    <property type="entry name" value="DUF6533"/>
    <property type="match status" value="1"/>
</dbReference>
<feature type="transmembrane region" description="Helical" evidence="1">
    <location>
        <begin position="111"/>
        <end position="134"/>
    </location>
</feature>
<feature type="transmembrane region" description="Helical" evidence="1">
    <location>
        <begin position="78"/>
        <end position="105"/>
    </location>
</feature>
<keyword evidence="1" id="KW-0812">Transmembrane</keyword>
<comment type="caution">
    <text evidence="3">The sequence shown here is derived from an EMBL/GenBank/DDBJ whole genome shotgun (WGS) entry which is preliminary data.</text>
</comment>
<proteinExistence type="predicted"/>
<reference evidence="3 4" key="1">
    <citation type="journal article" date="2018" name="Evol. Lett.">
        <title>Horizontal gene cluster transfer increased hallucinogenic mushroom diversity.</title>
        <authorList>
            <person name="Reynolds H.T."/>
            <person name="Vijayakumar V."/>
            <person name="Gluck-Thaler E."/>
            <person name="Korotkin H.B."/>
            <person name="Matheny P.B."/>
            <person name="Slot J.C."/>
        </authorList>
    </citation>
    <scope>NUCLEOTIDE SEQUENCE [LARGE SCALE GENOMIC DNA]</scope>
    <source>
        <strain evidence="3 4">2629</strain>
    </source>
</reference>
<feature type="transmembrane region" description="Helical" evidence="1">
    <location>
        <begin position="374"/>
        <end position="397"/>
    </location>
</feature>
<dbReference type="OrthoDB" id="3044561at2759"/>
<keyword evidence="1" id="KW-1133">Transmembrane helix</keyword>
<dbReference type="EMBL" id="NHTK01005776">
    <property type="protein sequence ID" value="PPQ74106.1"/>
    <property type="molecule type" value="Genomic_DNA"/>
</dbReference>